<dbReference type="InterPro" id="IPR001929">
    <property type="entry name" value="Germin"/>
</dbReference>
<reference evidence="9 10" key="1">
    <citation type="journal article" date="2021" name="BMC Genomics">
        <title>Datura genome reveals duplications of psychoactive alkaloid biosynthetic genes and high mutation rate following tissue culture.</title>
        <authorList>
            <person name="Rajewski A."/>
            <person name="Carter-House D."/>
            <person name="Stajich J."/>
            <person name="Litt A."/>
        </authorList>
    </citation>
    <scope>NUCLEOTIDE SEQUENCE [LARGE SCALE GENOMIC DNA]</scope>
    <source>
        <strain evidence="9">AR-01</strain>
    </source>
</reference>
<evidence type="ECO:0000256" key="3">
    <source>
        <dbReference type="ARBA" id="ARBA00022523"/>
    </source>
</evidence>
<accession>A0ABS8UYD3</accession>
<keyword evidence="10" id="KW-1185">Reference proteome</keyword>
<dbReference type="CDD" id="cd02241">
    <property type="entry name" value="cupin_OxOx"/>
    <property type="match status" value="1"/>
</dbReference>
<protein>
    <recommendedName>
        <fullName evidence="7">Germin-like protein</fullName>
    </recommendedName>
</protein>
<evidence type="ECO:0000256" key="7">
    <source>
        <dbReference type="RuleBase" id="RU366015"/>
    </source>
</evidence>
<sequence>MITMWWFIITLAITAFLSSPAYAYDNNPLQDICVAVNDSKASVFVNGKICKDPKFATANDFCFSGLNVGGNAVPGLGLATKLVDVNNMPGLNTLGMSIVRLDLEPQSLFPLHTHPRAAELITVTEGTVYVGFLVSDAINIFKSRLFSKILNPGDVFVFPQGLVHFLYNTGRKKATVLAFFNSQNPGLIAIPSSIFASEPPIVDDVLAKGFQLNKTQIAELRKKFS</sequence>
<gene>
    <name evidence="9" type="ORF">HAX54_023501</name>
</gene>
<dbReference type="InterPro" id="IPR011051">
    <property type="entry name" value="RmlC_Cupin_sf"/>
</dbReference>
<feature type="chain" id="PRO_5044960642" description="Germin-like protein" evidence="7">
    <location>
        <begin position="24"/>
        <end position="225"/>
    </location>
</feature>
<feature type="signal peptide" evidence="7">
    <location>
        <begin position="1"/>
        <end position="23"/>
    </location>
</feature>
<dbReference type="Proteomes" id="UP000823775">
    <property type="component" value="Unassembled WGS sequence"/>
</dbReference>
<evidence type="ECO:0000256" key="5">
    <source>
        <dbReference type="ARBA" id="ARBA00022723"/>
    </source>
</evidence>
<dbReference type="InterPro" id="IPR006045">
    <property type="entry name" value="Cupin_1"/>
</dbReference>
<evidence type="ECO:0000256" key="4">
    <source>
        <dbReference type="ARBA" id="ARBA00022525"/>
    </source>
</evidence>
<keyword evidence="4 7" id="KW-0964">Secreted</keyword>
<dbReference type="PANTHER" id="PTHR31238">
    <property type="entry name" value="GERMIN-LIKE PROTEIN SUBFAMILY 3 MEMBER 3"/>
    <property type="match status" value="1"/>
</dbReference>
<comment type="subcellular location">
    <subcellularLocation>
        <location evidence="1 7">Secreted</location>
        <location evidence="1 7">Extracellular space</location>
        <location evidence="1 7">Apoplast</location>
    </subcellularLocation>
</comment>
<organism evidence="9 10">
    <name type="scientific">Datura stramonium</name>
    <name type="common">Jimsonweed</name>
    <name type="synonym">Common thornapple</name>
    <dbReference type="NCBI Taxonomy" id="4076"/>
    <lineage>
        <taxon>Eukaryota</taxon>
        <taxon>Viridiplantae</taxon>
        <taxon>Streptophyta</taxon>
        <taxon>Embryophyta</taxon>
        <taxon>Tracheophyta</taxon>
        <taxon>Spermatophyta</taxon>
        <taxon>Magnoliopsida</taxon>
        <taxon>eudicotyledons</taxon>
        <taxon>Gunneridae</taxon>
        <taxon>Pentapetalae</taxon>
        <taxon>asterids</taxon>
        <taxon>lamiids</taxon>
        <taxon>Solanales</taxon>
        <taxon>Solanaceae</taxon>
        <taxon>Solanoideae</taxon>
        <taxon>Datureae</taxon>
        <taxon>Datura</taxon>
    </lineage>
</organism>
<proteinExistence type="inferred from homology"/>
<evidence type="ECO:0000256" key="6">
    <source>
        <dbReference type="ARBA" id="ARBA00023211"/>
    </source>
</evidence>
<keyword evidence="7" id="KW-0732">Signal</keyword>
<dbReference type="SUPFAM" id="SSF51182">
    <property type="entry name" value="RmlC-like cupins"/>
    <property type="match status" value="1"/>
</dbReference>
<name>A0ABS8UYD3_DATST</name>
<evidence type="ECO:0000256" key="1">
    <source>
        <dbReference type="ARBA" id="ARBA00004271"/>
    </source>
</evidence>
<evidence type="ECO:0000256" key="2">
    <source>
        <dbReference type="ARBA" id="ARBA00007456"/>
    </source>
</evidence>
<dbReference type="Pfam" id="PF00190">
    <property type="entry name" value="Cupin_1"/>
    <property type="match status" value="1"/>
</dbReference>
<dbReference type="Gene3D" id="2.60.120.10">
    <property type="entry name" value="Jelly Rolls"/>
    <property type="match status" value="1"/>
</dbReference>
<comment type="caution">
    <text evidence="9">The sequence shown here is derived from an EMBL/GenBank/DDBJ whole genome shotgun (WGS) entry which is preliminary data.</text>
</comment>
<dbReference type="PRINTS" id="PR00325">
    <property type="entry name" value="GERMIN"/>
</dbReference>
<comment type="similarity">
    <text evidence="2 7">Belongs to the germin family.</text>
</comment>
<evidence type="ECO:0000259" key="8">
    <source>
        <dbReference type="SMART" id="SM00835"/>
    </source>
</evidence>
<evidence type="ECO:0000313" key="9">
    <source>
        <dbReference type="EMBL" id="MCD9639145.1"/>
    </source>
</evidence>
<keyword evidence="5 7" id="KW-0479">Metal-binding</keyword>
<dbReference type="SMART" id="SM00835">
    <property type="entry name" value="Cupin_1"/>
    <property type="match status" value="1"/>
</dbReference>
<evidence type="ECO:0000313" key="10">
    <source>
        <dbReference type="Proteomes" id="UP000823775"/>
    </source>
</evidence>
<keyword evidence="3 7" id="KW-0052">Apoplast</keyword>
<dbReference type="EMBL" id="JACEIK010002852">
    <property type="protein sequence ID" value="MCD9639145.1"/>
    <property type="molecule type" value="Genomic_DNA"/>
</dbReference>
<dbReference type="InterPro" id="IPR014710">
    <property type="entry name" value="RmlC-like_jellyroll"/>
</dbReference>
<feature type="domain" description="Cupin type-1" evidence="8">
    <location>
        <begin position="64"/>
        <end position="218"/>
    </location>
</feature>
<keyword evidence="6 7" id="KW-0464">Manganese</keyword>